<dbReference type="Pfam" id="PF00685">
    <property type="entry name" value="Sulfotransfer_1"/>
    <property type="match status" value="1"/>
</dbReference>
<name>A0AAD4IQA6_PERFH</name>
<protein>
    <recommendedName>
        <fullName evidence="3">Sulfotransferase</fullName>
        <ecNumber evidence="3">2.8.2.-</ecNumber>
    </recommendedName>
</protein>
<dbReference type="InterPro" id="IPR000863">
    <property type="entry name" value="Sulfotransferase_dom"/>
</dbReference>
<sequence>MANSSTPTTQTTLNPTLNNDVEIHQNDLPKARFWEAMDITQWEGFWFGSGLLKPAITFKSSFQAQGDDVFLASTMKTGTTWLKSLSLCIMKNRDNFKHEHDMLTVENPHFHIPTIESTLYSTKPLTINIYDASTPRLLHTHLPYTVLPDSIKNSSCKIVYMARNPKDTLISMWHFFNSFLRQDQESFPLEKAVDCFCSGVHQYGPFLDHVLEYWTESQKRPCKVLFVKYEDMKSDPKGEVSRIAEFLGRPFGDEREVDEVLWRCSLERLKNLEVNKSGSILLNVPNTSYFRKGEVGDWKNYLTSDMADRIDQTIGLKLEAFGLFL</sequence>
<dbReference type="SUPFAM" id="SSF52540">
    <property type="entry name" value="P-loop containing nucleoside triphosphate hydrolases"/>
    <property type="match status" value="1"/>
</dbReference>
<gene>
    <name evidence="5" type="ORF">C2S53_007972</name>
</gene>
<keyword evidence="2 3" id="KW-0808">Transferase</keyword>
<dbReference type="Gene3D" id="3.40.50.300">
    <property type="entry name" value="P-loop containing nucleotide triphosphate hydrolases"/>
    <property type="match status" value="1"/>
</dbReference>
<evidence type="ECO:0000256" key="3">
    <source>
        <dbReference type="RuleBase" id="RU361155"/>
    </source>
</evidence>
<evidence type="ECO:0000256" key="1">
    <source>
        <dbReference type="ARBA" id="ARBA00005771"/>
    </source>
</evidence>
<evidence type="ECO:0000313" key="5">
    <source>
        <dbReference type="EMBL" id="KAH6757134.1"/>
    </source>
</evidence>
<organism evidence="5 6">
    <name type="scientific">Perilla frutescens var. hirtella</name>
    <name type="common">Perilla citriodora</name>
    <name type="synonym">Perilla setoyensis</name>
    <dbReference type="NCBI Taxonomy" id="608512"/>
    <lineage>
        <taxon>Eukaryota</taxon>
        <taxon>Viridiplantae</taxon>
        <taxon>Streptophyta</taxon>
        <taxon>Embryophyta</taxon>
        <taxon>Tracheophyta</taxon>
        <taxon>Spermatophyta</taxon>
        <taxon>Magnoliopsida</taxon>
        <taxon>eudicotyledons</taxon>
        <taxon>Gunneridae</taxon>
        <taxon>Pentapetalae</taxon>
        <taxon>asterids</taxon>
        <taxon>lamiids</taxon>
        <taxon>Lamiales</taxon>
        <taxon>Lamiaceae</taxon>
        <taxon>Nepetoideae</taxon>
        <taxon>Elsholtzieae</taxon>
        <taxon>Perilla</taxon>
    </lineage>
</organism>
<evidence type="ECO:0000256" key="2">
    <source>
        <dbReference type="ARBA" id="ARBA00022679"/>
    </source>
</evidence>
<dbReference type="AlphaFoldDB" id="A0AAD4IQA6"/>
<keyword evidence="6" id="KW-1185">Reference proteome</keyword>
<dbReference type="Proteomes" id="UP001190926">
    <property type="component" value="Unassembled WGS sequence"/>
</dbReference>
<dbReference type="EMBL" id="SDAM02029495">
    <property type="protein sequence ID" value="KAH6757134.1"/>
    <property type="molecule type" value="Genomic_DNA"/>
</dbReference>
<comment type="caution">
    <text evidence="5">The sequence shown here is derived from an EMBL/GenBank/DDBJ whole genome shotgun (WGS) entry which is preliminary data.</text>
</comment>
<dbReference type="EC" id="2.8.2.-" evidence="3"/>
<dbReference type="GO" id="GO:0008146">
    <property type="term" value="F:sulfotransferase activity"/>
    <property type="evidence" value="ECO:0007669"/>
    <property type="project" value="InterPro"/>
</dbReference>
<evidence type="ECO:0000259" key="4">
    <source>
        <dbReference type="Pfam" id="PF00685"/>
    </source>
</evidence>
<proteinExistence type="inferred from homology"/>
<accession>A0AAD4IQA6</accession>
<evidence type="ECO:0000313" key="6">
    <source>
        <dbReference type="Proteomes" id="UP001190926"/>
    </source>
</evidence>
<feature type="domain" description="Sulfotransferase" evidence="4">
    <location>
        <begin position="67"/>
        <end position="321"/>
    </location>
</feature>
<dbReference type="InterPro" id="IPR027417">
    <property type="entry name" value="P-loop_NTPase"/>
</dbReference>
<dbReference type="PANTHER" id="PTHR11783">
    <property type="entry name" value="SULFOTRANSFERASE SULT"/>
    <property type="match status" value="1"/>
</dbReference>
<reference evidence="5 6" key="1">
    <citation type="journal article" date="2021" name="Nat. Commun.">
        <title>Incipient diploidization of the medicinal plant Perilla within 10,000 years.</title>
        <authorList>
            <person name="Zhang Y."/>
            <person name="Shen Q."/>
            <person name="Leng L."/>
            <person name="Zhang D."/>
            <person name="Chen S."/>
            <person name="Shi Y."/>
            <person name="Ning Z."/>
            <person name="Chen S."/>
        </authorList>
    </citation>
    <scope>NUCLEOTIDE SEQUENCE [LARGE SCALE GENOMIC DNA]</scope>
    <source>
        <strain evidence="6">cv. PC099</strain>
    </source>
</reference>
<comment type="similarity">
    <text evidence="1 3">Belongs to the sulfotransferase 1 family.</text>
</comment>